<dbReference type="Gene3D" id="3.90.75.20">
    <property type="match status" value="1"/>
</dbReference>
<reference evidence="2" key="1">
    <citation type="journal article" date="2015" name="Nature">
        <title>Complex archaea that bridge the gap between prokaryotes and eukaryotes.</title>
        <authorList>
            <person name="Spang A."/>
            <person name="Saw J.H."/>
            <person name="Jorgensen S.L."/>
            <person name="Zaremba-Niedzwiedzka K."/>
            <person name="Martijn J."/>
            <person name="Lind A.E."/>
            <person name="van Eijk R."/>
            <person name="Schleper C."/>
            <person name="Guy L."/>
            <person name="Ettema T.J."/>
        </authorList>
    </citation>
    <scope>NUCLEOTIDE SEQUENCE</scope>
</reference>
<dbReference type="SUPFAM" id="SSF54060">
    <property type="entry name" value="His-Me finger endonucleases"/>
    <property type="match status" value="1"/>
</dbReference>
<evidence type="ECO:0000259" key="1">
    <source>
        <dbReference type="Pfam" id="PF13392"/>
    </source>
</evidence>
<protein>
    <recommendedName>
        <fullName evidence="1">HNH nuclease domain-containing protein</fullName>
    </recommendedName>
</protein>
<gene>
    <name evidence="2" type="ORF">LCGC14_2994060</name>
</gene>
<name>A0A0F8X3F5_9ZZZZ</name>
<dbReference type="Pfam" id="PF13392">
    <property type="entry name" value="HNH_3"/>
    <property type="match status" value="1"/>
</dbReference>
<sequence length="149" mass="17208">MEDKTWKTALQNASFEVSSEGEVRHKPPKVHYSKGYPAVCLPGQGGVSIHTLVLTAFVGPRPKGYCCHHKNGDRADNRLENLEWIPTRRHLLEHIKKRGFNLLTTGQVRQIRDIHKTGRWGRRRIGLFLNLNPYTVRSVLQGKSWVWFK</sequence>
<proteinExistence type="predicted"/>
<evidence type="ECO:0000313" key="2">
    <source>
        <dbReference type="EMBL" id="KKK63458.1"/>
    </source>
</evidence>
<organism evidence="2">
    <name type="scientific">marine sediment metagenome</name>
    <dbReference type="NCBI Taxonomy" id="412755"/>
    <lineage>
        <taxon>unclassified sequences</taxon>
        <taxon>metagenomes</taxon>
        <taxon>ecological metagenomes</taxon>
    </lineage>
</organism>
<accession>A0A0F8X3F5</accession>
<dbReference type="InterPro" id="IPR044925">
    <property type="entry name" value="His-Me_finger_sf"/>
</dbReference>
<comment type="caution">
    <text evidence="2">The sequence shown here is derived from an EMBL/GenBank/DDBJ whole genome shotgun (WGS) entry which is preliminary data.</text>
</comment>
<feature type="domain" description="HNH nuclease" evidence="1">
    <location>
        <begin position="49"/>
        <end position="90"/>
    </location>
</feature>
<dbReference type="EMBL" id="LAZR01061502">
    <property type="protein sequence ID" value="KKK63458.1"/>
    <property type="molecule type" value="Genomic_DNA"/>
</dbReference>
<dbReference type="InterPro" id="IPR003615">
    <property type="entry name" value="HNH_nuc"/>
</dbReference>
<dbReference type="AlphaFoldDB" id="A0A0F8X3F5"/>